<name>A0A017S1X7_ASPRC</name>
<protein>
    <submittedName>
        <fullName evidence="2">Uncharacterized protein</fullName>
    </submittedName>
</protein>
<dbReference type="GeneID" id="63698389"/>
<dbReference type="RefSeq" id="XP_040633855.1">
    <property type="nucleotide sequence ID" value="XM_040783265.1"/>
</dbReference>
<evidence type="ECO:0000313" key="3">
    <source>
        <dbReference type="Proteomes" id="UP000019804"/>
    </source>
</evidence>
<sequence length="95" mass="11229">MALVRDPDFWRRFSRAIRLDEEAKGPSESAETVVYSHEWIQRQQHKKRKTCACGFLIAFLVCFFVAAAVVVIWWFATHNWLREPPHESHEKVDSQ</sequence>
<evidence type="ECO:0000256" key="1">
    <source>
        <dbReference type="SAM" id="Phobius"/>
    </source>
</evidence>
<accession>A0A017S1X7</accession>
<keyword evidence="1" id="KW-0812">Transmembrane</keyword>
<reference evidence="3" key="1">
    <citation type="journal article" date="2014" name="Nat. Commun.">
        <title>Genomic adaptations of the halophilic Dead Sea filamentous fungus Eurotium rubrum.</title>
        <authorList>
            <person name="Kis-Papo T."/>
            <person name="Weig A.R."/>
            <person name="Riley R."/>
            <person name="Persoh D."/>
            <person name="Salamov A."/>
            <person name="Sun H."/>
            <person name="Lipzen A."/>
            <person name="Wasser S.P."/>
            <person name="Rambold G."/>
            <person name="Grigoriev I.V."/>
            <person name="Nevo E."/>
        </authorList>
    </citation>
    <scope>NUCLEOTIDE SEQUENCE [LARGE SCALE GENOMIC DNA]</scope>
    <source>
        <strain evidence="3">CBS 135680</strain>
    </source>
</reference>
<dbReference type="OrthoDB" id="5353310at2759"/>
<feature type="transmembrane region" description="Helical" evidence="1">
    <location>
        <begin position="51"/>
        <end position="76"/>
    </location>
</feature>
<dbReference type="Proteomes" id="UP000019804">
    <property type="component" value="Unassembled WGS sequence"/>
</dbReference>
<organism evidence="2 3">
    <name type="scientific">Aspergillus ruber (strain CBS 135680)</name>
    <dbReference type="NCBI Taxonomy" id="1388766"/>
    <lineage>
        <taxon>Eukaryota</taxon>
        <taxon>Fungi</taxon>
        <taxon>Dikarya</taxon>
        <taxon>Ascomycota</taxon>
        <taxon>Pezizomycotina</taxon>
        <taxon>Eurotiomycetes</taxon>
        <taxon>Eurotiomycetidae</taxon>
        <taxon>Eurotiales</taxon>
        <taxon>Aspergillaceae</taxon>
        <taxon>Aspergillus</taxon>
        <taxon>Aspergillus subgen. Aspergillus</taxon>
    </lineage>
</organism>
<proteinExistence type="predicted"/>
<gene>
    <name evidence="2" type="ORF">EURHEDRAFT_417717</name>
</gene>
<keyword evidence="1" id="KW-0472">Membrane</keyword>
<evidence type="ECO:0000313" key="2">
    <source>
        <dbReference type="EMBL" id="EYE90165.1"/>
    </source>
</evidence>
<keyword evidence="3" id="KW-1185">Reference proteome</keyword>
<dbReference type="HOGENOM" id="CLU_162840_0_0_1"/>
<keyword evidence="1" id="KW-1133">Transmembrane helix</keyword>
<dbReference type="AlphaFoldDB" id="A0A017S1X7"/>
<dbReference type="EMBL" id="KK088468">
    <property type="protein sequence ID" value="EYE90165.1"/>
    <property type="molecule type" value="Genomic_DNA"/>
</dbReference>